<gene>
    <name evidence="1" type="ORF">OUZ56_030364</name>
</gene>
<evidence type="ECO:0008006" key="3">
    <source>
        <dbReference type="Google" id="ProtNLM"/>
    </source>
</evidence>
<proteinExistence type="predicted"/>
<evidence type="ECO:0000313" key="1">
    <source>
        <dbReference type="EMBL" id="KAK4015384.1"/>
    </source>
</evidence>
<dbReference type="EMBL" id="JAOYFB010000005">
    <property type="protein sequence ID" value="KAK4015384.1"/>
    <property type="molecule type" value="Genomic_DNA"/>
</dbReference>
<organism evidence="1 2">
    <name type="scientific">Daphnia magna</name>
    <dbReference type="NCBI Taxonomy" id="35525"/>
    <lineage>
        <taxon>Eukaryota</taxon>
        <taxon>Metazoa</taxon>
        <taxon>Ecdysozoa</taxon>
        <taxon>Arthropoda</taxon>
        <taxon>Crustacea</taxon>
        <taxon>Branchiopoda</taxon>
        <taxon>Diplostraca</taxon>
        <taxon>Cladocera</taxon>
        <taxon>Anomopoda</taxon>
        <taxon>Daphniidae</taxon>
        <taxon>Daphnia</taxon>
    </lineage>
</organism>
<sequence>MDISNVAYIDISALFDFAPNSQFPPWYRALSFVELALLDDKDSKYTASRMIFTDVGTVKKGKCHEWLDLIYAETVKYGVFRDFFVALHLLKEKVWAMPNAKADRLGGFAFSQAESVVLLTRGSLKV</sequence>
<reference evidence="1 2" key="1">
    <citation type="journal article" date="2023" name="Nucleic Acids Res.">
        <title>The hologenome of Daphnia magna reveals possible DNA methylation and microbiome-mediated evolution of the host genome.</title>
        <authorList>
            <person name="Chaturvedi A."/>
            <person name="Li X."/>
            <person name="Dhandapani V."/>
            <person name="Marshall H."/>
            <person name="Kissane S."/>
            <person name="Cuenca-Cambronero M."/>
            <person name="Asole G."/>
            <person name="Calvet F."/>
            <person name="Ruiz-Romero M."/>
            <person name="Marangio P."/>
            <person name="Guigo R."/>
            <person name="Rago D."/>
            <person name="Mirbahai L."/>
            <person name="Eastwood N."/>
            <person name="Colbourne J.K."/>
            <person name="Zhou J."/>
            <person name="Mallon E."/>
            <person name="Orsini L."/>
        </authorList>
    </citation>
    <scope>NUCLEOTIDE SEQUENCE [LARGE SCALE GENOMIC DNA]</scope>
    <source>
        <strain evidence="1">LRV0_1</strain>
    </source>
</reference>
<dbReference type="Proteomes" id="UP001234178">
    <property type="component" value="Unassembled WGS sequence"/>
</dbReference>
<keyword evidence="2" id="KW-1185">Reference proteome</keyword>
<accession>A0ABQ9ZSD7</accession>
<evidence type="ECO:0000313" key="2">
    <source>
        <dbReference type="Proteomes" id="UP001234178"/>
    </source>
</evidence>
<name>A0ABQ9ZSD7_9CRUS</name>
<comment type="caution">
    <text evidence="1">The sequence shown here is derived from an EMBL/GenBank/DDBJ whole genome shotgun (WGS) entry which is preliminary data.</text>
</comment>
<protein>
    <recommendedName>
        <fullName evidence="3">PIN domain-containing protein</fullName>
    </recommendedName>
</protein>